<dbReference type="InterPro" id="IPR046883">
    <property type="entry name" value="T6SS_FHA_C"/>
</dbReference>
<dbReference type="SUPFAM" id="SSF49879">
    <property type="entry name" value="SMAD/FHA domain"/>
    <property type="match status" value="1"/>
</dbReference>
<accession>A0A2G6PEY8</accession>
<dbReference type="PROSITE" id="PS50006">
    <property type="entry name" value="FHA_DOMAIN"/>
    <property type="match status" value="1"/>
</dbReference>
<dbReference type="Proteomes" id="UP000229278">
    <property type="component" value="Unassembled WGS sequence"/>
</dbReference>
<dbReference type="Pfam" id="PF00498">
    <property type="entry name" value="FHA"/>
    <property type="match status" value="1"/>
</dbReference>
<evidence type="ECO:0000259" key="2">
    <source>
        <dbReference type="PROSITE" id="PS50006"/>
    </source>
</evidence>
<name>A0A2G6PEY8_9GAMM</name>
<feature type="domain" description="FHA" evidence="2">
    <location>
        <begin position="58"/>
        <end position="108"/>
    </location>
</feature>
<dbReference type="SMART" id="SM00240">
    <property type="entry name" value="FHA"/>
    <property type="match status" value="1"/>
</dbReference>
<protein>
    <submittedName>
        <fullName evidence="3">Type VI secretion system-associated FHA domain protein TagH</fullName>
    </submittedName>
</protein>
<dbReference type="Gene3D" id="2.60.200.20">
    <property type="match status" value="1"/>
</dbReference>
<feature type="compositionally biased region" description="Basic and acidic residues" evidence="1">
    <location>
        <begin position="294"/>
        <end position="311"/>
    </location>
</feature>
<feature type="compositionally biased region" description="Low complexity" evidence="1">
    <location>
        <begin position="328"/>
        <end position="347"/>
    </location>
</feature>
<reference evidence="3 4" key="1">
    <citation type="submission" date="2017-10" db="EMBL/GenBank/DDBJ databases">
        <title>Novel microbial diversity and functional potential in the marine mammal oral microbiome.</title>
        <authorList>
            <person name="Dudek N.K."/>
            <person name="Sun C.L."/>
            <person name="Burstein D."/>
            <person name="Kantor R.S."/>
            <person name="Aliaga Goltsman D.S."/>
            <person name="Bik E.M."/>
            <person name="Thomas B.C."/>
            <person name="Banfield J.F."/>
            <person name="Relman D.A."/>
        </authorList>
    </citation>
    <scope>NUCLEOTIDE SEQUENCE [LARGE SCALE GENOMIC DNA]</scope>
    <source>
        <strain evidence="3">DOLJORAL78_50_517</strain>
    </source>
</reference>
<sequence>MQCVPAKNVNCMMNRHLNSRSGVQLIGYCTMPLKLKIISFQRLSPGQETIRTLEQGSITIGRASQNDWVLEDPERILSSKHCSVHYQNGHYILTDTSTNGTFLNDAEQRIARNQSIQLADGDRFILGEYEILVTIAFDETANDVSMTDHGGPMTDVVTSSGLLPDAAISAVVPSGSCGVSRDIMKSSHIDILSGDKEGSAIGKQPSGAVATEPPADILMPDRAAFEPPKLVTEQSPISPNPGPGPEPAVPPDLKIIPRKPIAAQTPPLVSGEPPVPDSAPVSKVVFERPATAEPLRELATPEKHKQHELKVSEPAPEAQIPEDWWMQPPGGSNSQQSSPSSLPEESPILVSATPVLESPVEPEQAAKPVAKPRLQVTELKSSLPEPPVQDKPGDTHTSADELIEAFFNGAGLPPIRWSEAQKLEAMANLGAILRETVQGLMDILMARSDIKGEFRLDRTAISPIENNPLKTPPGRSPLRLEEVMALLLIGRGDTYMPSQQAVRESFSNIKDHQLAVIKGIQAALDQLTRRLDPDMLEGRLKQNLFDNILSAGYKAKCWDLFVSEYQSIVREAEDDFNKLFGDEFARAYEERLRGD</sequence>
<feature type="compositionally biased region" description="Pro residues" evidence="1">
    <location>
        <begin position="238"/>
        <end position="250"/>
    </location>
</feature>
<dbReference type="EMBL" id="PDTV01000007">
    <property type="protein sequence ID" value="PIE83133.1"/>
    <property type="molecule type" value="Genomic_DNA"/>
</dbReference>
<evidence type="ECO:0000313" key="4">
    <source>
        <dbReference type="Proteomes" id="UP000229278"/>
    </source>
</evidence>
<organism evidence="3 4">
    <name type="scientific">Candidatus Contendibacter odensensis</name>
    <dbReference type="NCBI Taxonomy" id="1400860"/>
    <lineage>
        <taxon>Bacteria</taxon>
        <taxon>Pseudomonadati</taxon>
        <taxon>Pseudomonadota</taxon>
        <taxon>Gammaproteobacteria</taxon>
        <taxon>Candidatus Competibacteraceae</taxon>
        <taxon>Candidatus Contendibacter</taxon>
    </lineage>
</organism>
<dbReference type="Pfam" id="PF20232">
    <property type="entry name" value="T6SS_FHA_C"/>
    <property type="match status" value="1"/>
</dbReference>
<dbReference type="InterPro" id="IPR050923">
    <property type="entry name" value="Cell_Proc_Reg/RNA_Proc"/>
</dbReference>
<dbReference type="CDD" id="cd00060">
    <property type="entry name" value="FHA"/>
    <property type="match status" value="1"/>
</dbReference>
<comment type="caution">
    <text evidence="3">The sequence shown here is derived from an EMBL/GenBank/DDBJ whole genome shotgun (WGS) entry which is preliminary data.</text>
</comment>
<dbReference type="AlphaFoldDB" id="A0A2G6PEY8"/>
<evidence type="ECO:0000256" key="1">
    <source>
        <dbReference type="SAM" id="MobiDB-lite"/>
    </source>
</evidence>
<dbReference type="InterPro" id="IPR008984">
    <property type="entry name" value="SMAD_FHA_dom_sf"/>
</dbReference>
<proteinExistence type="predicted"/>
<dbReference type="PANTHER" id="PTHR23308">
    <property type="entry name" value="NUCLEAR INHIBITOR OF PROTEIN PHOSPHATASE-1"/>
    <property type="match status" value="1"/>
</dbReference>
<evidence type="ECO:0000313" key="3">
    <source>
        <dbReference type="EMBL" id="PIE83133.1"/>
    </source>
</evidence>
<dbReference type="NCBIfam" id="TIGR03354">
    <property type="entry name" value="VI_FHA"/>
    <property type="match status" value="1"/>
</dbReference>
<feature type="region of interest" description="Disordered" evidence="1">
    <location>
        <begin position="293"/>
        <end position="396"/>
    </location>
</feature>
<gene>
    <name evidence="3" type="ORF">CSA09_03455</name>
</gene>
<feature type="region of interest" description="Disordered" evidence="1">
    <location>
        <begin position="229"/>
        <end position="253"/>
    </location>
</feature>
<dbReference type="InterPro" id="IPR017735">
    <property type="entry name" value="T6SS_FHA"/>
</dbReference>
<dbReference type="InterPro" id="IPR000253">
    <property type="entry name" value="FHA_dom"/>
</dbReference>